<sequence length="754" mass="86797">MQYINPLREQELQKFKNYIIKIPKNSKFEIADFCEFLKNLSRILKGVTFCFSLNHVKKTVYYGFHIPVEYSEILENQIYTAYPMMEIEETEEDVSTEQGTKGAMVSPSLKYGDFFPFLDYTKQEGSILSDIISQISHLNENDIFRMRVKIRPIDCDRFSFIVKRNAALSIRGVKDRFNVLGGFFSKKSSPEVRARGMIKAREKNKQQLYLAKVDLLLFSESYGAAYAKLAPIAQIFKKLESEFNDFIYPVKSVYKENLLQISSAAMSKPMMLTAEEISTVIHFPLDTNTIPNLHKILSIKGEPPLGLPTNANTDPQDLCLFARTNYRNIREEFGIKRPDRARHMYMIGKSGSGKSKLLELLIRSDFDSDRGVCVIDPHGDLIESIIPHIPESRIKDTIFFNATDEEFPISFNPIERVSRIYRHQVTNGFIETMKKTFGANWTPRLEHVLRMCILALLDAPKASITSILLLLTDRNYRQEVIRTIDDQVVKNFWTNEFAGWSEKFDSEAIMPILNKIGQFISDPLIRNIVSQDENKIKMPDIMDNRKILLVKLPKGVLGDENTSLLGSMVITKIYQTALARAEVPEKDRIPFYFYIDEFQNFATDNFADILSESRKYKLSMTLAHQHISQLRETVEKTIFGNVGTIISFRAGPEDAVILEREFAPRFSANDITNLAVRGIYIKMSINDETKEAFSAHTLTIRDSEKSFKPEIVKFTRENYCQAKQHAEKEIQQEKSKELEVLEKLKNEEYSAPII</sequence>
<dbReference type="EMBL" id="MEZV01000048">
    <property type="protein sequence ID" value="OGD65964.1"/>
    <property type="molecule type" value="Genomic_DNA"/>
</dbReference>
<dbReference type="Pfam" id="PF12696">
    <property type="entry name" value="TraG-D_C"/>
    <property type="match status" value="1"/>
</dbReference>
<evidence type="ECO:0000313" key="4">
    <source>
        <dbReference type="Proteomes" id="UP000176451"/>
    </source>
</evidence>
<dbReference type="AlphaFoldDB" id="A0A1F5EFH8"/>
<organism evidence="3 4">
    <name type="scientific">Candidatus Berkelbacteria bacterium RIFCSPHIGHO2_12_FULL_36_9</name>
    <dbReference type="NCBI Taxonomy" id="1797469"/>
    <lineage>
        <taxon>Bacteria</taxon>
        <taxon>Candidatus Berkelbacteria</taxon>
    </lineage>
</organism>
<feature type="domain" description="TraD/TraG TraM recognition site" evidence="2">
    <location>
        <begin position="590"/>
        <end position="652"/>
    </location>
</feature>
<comment type="caution">
    <text evidence="3">The sequence shown here is derived from an EMBL/GenBank/DDBJ whole genome shotgun (WGS) entry which is preliminary data.</text>
</comment>
<name>A0A1F5EFH8_9BACT</name>
<protein>
    <recommendedName>
        <fullName evidence="2">TraD/TraG TraM recognition site domain-containing protein</fullName>
    </recommendedName>
</protein>
<dbReference type="Proteomes" id="UP000176451">
    <property type="component" value="Unassembled WGS sequence"/>
</dbReference>
<feature type="coiled-coil region" evidence="1">
    <location>
        <begin position="716"/>
        <end position="747"/>
    </location>
</feature>
<dbReference type="CDD" id="cd01127">
    <property type="entry name" value="TrwB_TraG_TraD_VirD4"/>
    <property type="match status" value="1"/>
</dbReference>
<dbReference type="Gene3D" id="3.40.50.300">
    <property type="entry name" value="P-loop containing nucleotide triphosphate hydrolases"/>
    <property type="match status" value="2"/>
</dbReference>
<dbReference type="PANTHER" id="PTHR30121">
    <property type="entry name" value="UNCHARACTERIZED PROTEIN YJGR-RELATED"/>
    <property type="match status" value="1"/>
</dbReference>
<dbReference type="STRING" id="1797469.A3F08_00600"/>
<accession>A0A1F5EFH8</accession>
<dbReference type="InterPro" id="IPR051162">
    <property type="entry name" value="T4SS_component"/>
</dbReference>
<dbReference type="InterPro" id="IPR032689">
    <property type="entry name" value="TraG-D_C"/>
</dbReference>
<evidence type="ECO:0000256" key="1">
    <source>
        <dbReference type="SAM" id="Coils"/>
    </source>
</evidence>
<keyword evidence="1" id="KW-0175">Coiled coil</keyword>
<evidence type="ECO:0000313" key="3">
    <source>
        <dbReference type="EMBL" id="OGD65964.1"/>
    </source>
</evidence>
<dbReference type="PANTHER" id="PTHR30121:SF6">
    <property type="entry name" value="SLR6007 PROTEIN"/>
    <property type="match status" value="1"/>
</dbReference>
<reference evidence="3 4" key="1">
    <citation type="journal article" date="2016" name="Nat. Commun.">
        <title>Thousands of microbial genomes shed light on interconnected biogeochemical processes in an aquifer system.</title>
        <authorList>
            <person name="Anantharaman K."/>
            <person name="Brown C.T."/>
            <person name="Hug L.A."/>
            <person name="Sharon I."/>
            <person name="Castelle C.J."/>
            <person name="Probst A.J."/>
            <person name="Thomas B.C."/>
            <person name="Singh A."/>
            <person name="Wilkins M.J."/>
            <person name="Karaoz U."/>
            <person name="Brodie E.L."/>
            <person name="Williams K.H."/>
            <person name="Hubbard S.S."/>
            <person name="Banfield J.F."/>
        </authorList>
    </citation>
    <scope>NUCLEOTIDE SEQUENCE [LARGE SCALE GENOMIC DNA]</scope>
</reference>
<evidence type="ECO:0000259" key="2">
    <source>
        <dbReference type="Pfam" id="PF12696"/>
    </source>
</evidence>
<dbReference type="InterPro" id="IPR027417">
    <property type="entry name" value="P-loop_NTPase"/>
</dbReference>
<proteinExistence type="predicted"/>
<gene>
    <name evidence="3" type="ORF">A3F08_00600</name>
</gene>
<dbReference type="SUPFAM" id="SSF52540">
    <property type="entry name" value="P-loop containing nucleoside triphosphate hydrolases"/>
    <property type="match status" value="1"/>
</dbReference>